<organism evidence="7 8">
    <name type="scientific">Fulvitalea axinellae</name>
    <dbReference type="NCBI Taxonomy" id="1182444"/>
    <lineage>
        <taxon>Bacteria</taxon>
        <taxon>Pseudomonadati</taxon>
        <taxon>Bacteroidota</taxon>
        <taxon>Cytophagia</taxon>
        <taxon>Cytophagales</taxon>
        <taxon>Persicobacteraceae</taxon>
        <taxon>Fulvitalea</taxon>
    </lineage>
</organism>
<dbReference type="InterPro" id="IPR050883">
    <property type="entry name" value="PNGase"/>
</dbReference>
<gene>
    <name evidence="7" type="ORF">FUAX_04510</name>
</gene>
<name>A0AAU9CNU6_9BACT</name>
<evidence type="ECO:0000259" key="6">
    <source>
        <dbReference type="Pfam" id="PF17678"/>
    </source>
</evidence>
<dbReference type="Pfam" id="PF17678">
    <property type="entry name" value="Glyco_hydro_92N"/>
    <property type="match status" value="1"/>
</dbReference>
<dbReference type="EMBL" id="AP025314">
    <property type="protein sequence ID" value="BDD08019.1"/>
    <property type="molecule type" value="Genomic_DNA"/>
</dbReference>
<protein>
    <submittedName>
        <fullName evidence="7">Sugar hydrolase</fullName>
    </submittedName>
</protein>
<dbReference type="InterPro" id="IPR012939">
    <property type="entry name" value="Glyco_hydro_92"/>
</dbReference>
<evidence type="ECO:0000256" key="1">
    <source>
        <dbReference type="ARBA" id="ARBA00001913"/>
    </source>
</evidence>
<dbReference type="Gene3D" id="3.30.2080.10">
    <property type="entry name" value="GH92 mannosidase domain"/>
    <property type="match status" value="1"/>
</dbReference>
<dbReference type="PROSITE" id="PS51257">
    <property type="entry name" value="PROKAR_LIPOPROTEIN"/>
    <property type="match status" value="1"/>
</dbReference>
<dbReference type="PANTHER" id="PTHR12143">
    <property type="entry name" value="PEPTIDE N-GLYCANASE PNGASE -RELATED"/>
    <property type="match status" value="1"/>
</dbReference>
<dbReference type="AlphaFoldDB" id="A0AAU9CNU6"/>
<dbReference type="KEGG" id="fax:FUAX_04510"/>
<dbReference type="GO" id="GO:0005829">
    <property type="term" value="C:cytosol"/>
    <property type="evidence" value="ECO:0007669"/>
    <property type="project" value="TreeGrafter"/>
</dbReference>
<dbReference type="Proteomes" id="UP001348817">
    <property type="component" value="Chromosome"/>
</dbReference>
<comment type="subunit">
    <text evidence="2">Monomer.</text>
</comment>
<dbReference type="GO" id="GO:0000224">
    <property type="term" value="F:peptide-N4-(N-acetyl-beta-glucosaminyl)asparagine amidase activity"/>
    <property type="evidence" value="ECO:0007669"/>
    <property type="project" value="TreeGrafter"/>
</dbReference>
<reference evidence="7 8" key="1">
    <citation type="submission" date="2021-12" db="EMBL/GenBank/DDBJ databases">
        <title>Genome sequencing of bacteria with rrn-lacking chromosome and rrn-plasmid.</title>
        <authorList>
            <person name="Anda M."/>
            <person name="Iwasaki W."/>
        </authorList>
    </citation>
    <scope>NUCLEOTIDE SEQUENCE [LARGE SCALE GENOMIC DNA]</scope>
    <source>
        <strain evidence="7 8">DSM 100852</strain>
    </source>
</reference>
<dbReference type="NCBIfam" id="TIGR01180">
    <property type="entry name" value="aman2_put"/>
    <property type="match status" value="1"/>
</dbReference>
<dbReference type="GO" id="GO:0030246">
    <property type="term" value="F:carbohydrate binding"/>
    <property type="evidence" value="ECO:0007669"/>
    <property type="project" value="InterPro"/>
</dbReference>
<dbReference type="GO" id="GO:0006516">
    <property type="term" value="P:glycoprotein catabolic process"/>
    <property type="evidence" value="ECO:0007669"/>
    <property type="project" value="TreeGrafter"/>
</dbReference>
<dbReference type="FunFam" id="3.30.2080.10:FF:000001">
    <property type="entry name" value="Alpha-1,2-mannosidase subfamily"/>
    <property type="match status" value="1"/>
</dbReference>
<sequence length="788" mass="88854">MKRSFFLLIPCLALLSLALYSCQPTAERPAVVEEVPDFSRFVNPFVGTKNMGHTFPGATAPFGMVQLSPGTNQQPMYKDGAYNKKTYRYCSGYQYADSTIFGFAHTHFSGTGHSDLGDFSVMPTTGPLVLDPGLADVPGSGFRSGFSHKNEKASPGYYSVKLDDYGVKAELTASERVGFHRYTFPKADTSHILLDLVANIYGHKDKNVWTFVRVENDTLVTGYRQTRGWARTRKVFFAMSFSKPMINYGHKKYDNTKYNGFYRKFDETENFPEMAGKEIRAYFDFDTRDGGEVLVKFALSPVSTAGAMKNMVAEIPHWDFGKTVKETRSKWNKELAKIKVKTDTEAKKKTFYTALYHSMLGPVVYEDVDGSYRGLDQNIHKSDGFVNYTVFSLWDTYRALHPLFNLIQPERNNHMVHSMLAHHDQSVHKALPVWSHYANENWCMIGYHSVSVIADALAKGTTDIDPKRALQASMNSSTIPYFDGLDSYMERGYVAEDLSPSSVSKTLEYAYDDWCIAQIANVAGDAERGKEYGLRADYFRNVYHKESGYMRPKLADGSWRKEFDPLDTHGQGFIEGNAWNYGLYVPHKVDEMVAMMGGKDKFSAHLDRIFTTEIEDKYIEKNEDITRDGIIGNYVHGNEPGHHMPYLYNWTNDPWKTQERVRMIMDTMYSAEADGLCGNDDAGQMSAWYIFSALGFYPVLPGSDQYALGSPAVEEAEVLLPNGSTLKIVAENQSKKNVYVEKVELNGVDISGTEIRHGDLLKGGELRFYMADKPKKGKKGSKELTAGV</sequence>
<keyword evidence="8" id="KW-1185">Reference proteome</keyword>
<evidence type="ECO:0000259" key="5">
    <source>
        <dbReference type="Pfam" id="PF07971"/>
    </source>
</evidence>
<dbReference type="InterPro" id="IPR005887">
    <property type="entry name" value="GH92_a_mannosidase_put"/>
</dbReference>
<dbReference type="RefSeq" id="WP_338393308.1">
    <property type="nucleotide sequence ID" value="NZ_AP025314.1"/>
</dbReference>
<evidence type="ECO:0000313" key="8">
    <source>
        <dbReference type="Proteomes" id="UP001348817"/>
    </source>
</evidence>
<dbReference type="InterPro" id="IPR008928">
    <property type="entry name" value="6-hairpin_glycosidase_sf"/>
</dbReference>
<dbReference type="PANTHER" id="PTHR12143:SF39">
    <property type="entry name" value="SECRETED PROTEIN"/>
    <property type="match status" value="1"/>
</dbReference>
<dbReference type="SUPFAM" id="SSF48208">
    <property type="entry name" value="Six-hairpin glycosidases"/>
    <property type="match status" value="1"/>
</dbReference>
<dbReference type="Pfam" id="PF07971">
    <property type="entry name" value="Glyco_hydro_92"/>
    <property type="match status" value="1"/>
</dbReference>
<dbReference type="Gene3D" id="1.20.1610.10">
    <property type="entry name" value="alpha-1,2-mannosidases domains"/>
    <property type="match status" value="1"/>
</dbReference>
<evidence type="ECO:0000256" key="3">
    <source>
        <dbReference type="ARBA" id="ARBA00022837"/>
    </source>
</evidence>
<dbReference type="FunFam" id="1.20.1050.60:FF:000001">
    <property type="entry name" value="Putative alpha-1,2-mannosidase"/>
    <property type="match status" value="1"/>
</dbReference>
<feature type="signal peptide" evidence="4">
    <location>
        <begin position="1"/>
        <end position="26"/>
    </location>
</feature>
<evidence type="ECO:0000256" key="4">
    <source>
        <dbReference type="SAM" id="SignalP"/>
    </source>
</evidence>
<dbReference type="InterPro" id="IPR014718">
    <property type="entry name" value="GH-type_carb-bd"/>
</dbReference>
<dbReference type="InterPro" id="IPR041371">
    <property type="entry name" value="GH92_N"/>
</dbReference>
<comment type="cofactor">
    <cofactor evidence="1">
        <name>Ca(2+)</name>
        <dbReference type="ChEBI" id="CHEBI:29108"/>
    </cofactor>
</comment>
<dbReference type="GO" id="GO:0005975">
    <property type="term" value="P:carbohydrate metabolic process"/>
    <property type="evidence" value="ECO:0007669"/>
    <property type="project" value="InterPro"/>
</dbReference>
<keyword evidence="7" id="KW-0378">Hydrolase</keyword>
<proteinExistence type="predicted"/>
<dbReference type="Gene3D" id="2.70.98.10">
    <property type="match status" value="1"/>
</dbReference>
<feature type="chain" id="PRO_5043773342" evidence="4">
    <location>
        <begin position="27"/>
        <end position="788"/>
    </location>
</feature>
<keyword evidence="3" id="KW-0106">Calcium</keyword>
<evidence type="ECO:0000313" key="7">
    <source>
        <dbReference type="EMBL" id="BDD08019.1"/>
    </source>
</evidence>
<feature type="domain" description="Glycosyl hydrolase family 92" evidence="5">
    <location>
        <begin position="307"/>
        <end position="771"/>
    </location>
</feature>
<accession>A0AAU9CNU6</accession>
<dbReference type="Gene3D" id="1.20.1050.60">
    <property type="entry name" value="alpha-1,2-mannosidase"/>
    <property type="match status" value="1"/>
</dbReference>
<evidence type="ECO:0000256" key="2">
    <source>
        <dbReference type="ARBA" id="ARBA00011245"/>
    </source>
</evidence>
<keyword evidence="4" id="KW-0732">Signal</keyword>
<feature type="domain" description="Glycosyl hydrolase family 92 N-terminal" evidence="6">
    <location>
        <begin position="41"/>
        <end position="300"/>
    </location>
</feature>